<dbReference type="EMBL" id="KN823027">
    <property type="protein sequence ID" value="KIO26280.1"/>
    <property type="molecule type" value="Genomic_DNA"/>
</dbReference>
<feature type="compositionally biased region" description="Polar residues" evidence="1">
    <location>
        <begin position="219"/>
        <end position="242"/>
    </location>
</feature>
<dbReference type="Proteomes" id="UP000054248">
    <property type="component" value="Unassembled WGS sequence"/>
</dbReference>
<evidence type="ECO:0000313" key="2">
    <source>
        <dbReference type="EMBL" id="KIO26280.1"/>
    </source>
</evidence>
<feature type="compositionally biased region" description="Polar residues" evidence="1">
    <location>
        <begin position="95"/>
        <end position="105"/>
    </location>
</feature>
<accession>A0A0C3Q8T2</accession>
<organism evidence="2 3">
    <name type="scientific">Tulasnella calospora MUT 4182</name>
    <dbReference type="NCBI Taxonomy" id="1051891"/>
    <lineage>
        <taxon>Eukaryota</taxon>
        <taxon>Fungi</taxon>
        <taxon>Dikarya</taxon>
        <taxon>Basidiomycota</taxon>
        <taxon>Agaricomycotina</taxon>
        <taxon>Agaricomycetes</taxon>
        <taxon>Cantharellales</taxon>
        <taxon>Tulasnellaceae</taxon>
        <taxon>Tulasnella</taxon>
    </lineage>
</organism>
<name>A0A0C3Q8T2_9AGAM</name>
<keyword evidence="3" id="KW-1185">Reference proteome</keyword>
<reference evidence="2 3" key="1">
    <citation type="submission" date="2014-04" db="EMBL/GenBank/DDBJ databases">
        <authorList>
            <consortium name="DOE Joint Genome Institute"/>
            <person name="Kuo A."/>
            <person name="Girlanda M."/>
            <person name="Perotto S."/>
            <person name="Kohler A."/>
            <person name="Nagy L.G."/>
            <person name="Floudas D."/>
            <person name="Copeland A."/>
            <person name="Barry K.W."/>
            <person name="Cichocki N."/>
            <person name="Veneault-Fourrey C."/>
            <person name="LaButti K."/>
            <person name="Lindquist E.A."/>
            <person name="Lipzen A."/>
            <person name="Lundell T."/>
            <person name="Morin E."/>
            <person name="Murat C."/>
            <person name="Sun H."/>
            <person name="Tunlid A."/>
            <person name="Henrissat B."/>
            <person name="Grigoriev I.V."/>
            <person name="Hibbett D.S."/>
            <person name="Martin F."/>
            <person name="Nordberg H.P."/>
            <person name="Cantor M.N."/>
            <person name="Hua S.X."/>
        </authorList>
    </citation>
    <scope>NUCLEOTIDE SEQUENCE [LARGE SCALE GENOMIC DNA]</scope>
    <source>
        <strain evidence="2 3">MUT 4182</strain>
    </source>
</reference>
<dbReference type="AlphaFoldDB" id="A0A0C3Q8T2"/>
<proteinExistence type="predicted"/>
<gene>
    <name evidence="2" type="ORF">M407DRAFT_203029</name>
</gene>
<feature type="region of interest" description="Disordered" evidence="1">
    <location>
        <begin position="208"/>
        <end position="249"/>
    </location>
</feature>
<evidence type="ECO:0000313" key="3">
    <source>
        <dbReference type="Proteomes" id="UP000054248"/>
    </source>
</evidence>
<reference evidence="3" key="2">
    <citation type="submission" date="2015-01" db="EMBL/GenBank/DDBJ databases">
        <title>Evolutionary Origins and Diversification of the Mycorrhizal Mutualists.</title>
        <authorList>
            <consortium name="DOE Joint Genome Institute"/>
            <consortium name="Mycorrhizal Genomics Consortium"/>
            <person name="Kohler A."/>
            <person name="Kuo A."/>
            <person name="Nagy L.G."/>
            <person name="Floudas D."/>
            <person name="Copeland A."/>
            <person name="Barry K.W."/>
            <person name="Cichocki N."/>
            <person name="Veneault-Fourrey C."/>
            <person name="LaButti K."/>
            <person name="Lindquist E.A."/>
            <person name="Lipzen A."/>
            <person name="Lundell T."/>
            <person name="Morin E."/>
            <person name="Murat C."/>
            <person name="Riley R."/>
            <person name="Ohm R."/>
            <person name="Sun H."/>
            <person name="Tunlid A."/>
            <person name="Henrissat B."/>
            <person name="Grigoriev I.V."/>
            <person name="Hibbett D.S."/>
            <person name="Martin F."/>
        </authorList>
    </citation>
    <scope>NUCLEOTIDE SEQUENCE [LARGE SCALE GENOMIC DNA]</scope>
    <source>
        <strain evidence="3">MUT 4182</strain>
    </source>
</reference>
<dbReference type="HOGENOM" id="CLU_1116450_0_0_1"/>
<evidence type="ECO:0000256" key="1">
    <source>
        <dbReference type="SAM" id="MobiDB-lite"/>
    </source>
</evidence>
<feature type="compositionally biased region" description="Polar residues" evidence="1">
    <location>
        <begin position="146"/>
        <end position="164"/>
    </location>
</feature>
<protein>
    <submittedName>
        <fullName evidence="2">Uncharacterized protein</fullName>
    </submittedName>
</protein>
<feature type="region of interest" description="Disordered" evidence="1">
    <location>
        <begin position="23"/>
        <end position="172"/>
    </location>
</feature>
<sequence>MLTLHISCFRSTHVWDFGDDRPSAASHTLSSPHARIVPTPMRPSRLTLPVDQPEPEFLPPRSIHRPVPQRPMTSLQQFAYAPPTPKRTTDERYDNSGSPMTTKSQRIMPPPSVPPLNRSRFIPSDTSTPRKALPQARSAAFEDRTAVQQRSNNAPRTNLNSLKASSYAKDPVDHRTTPALAKTNQLPAFRPASTVGFVQQNHAASLVGSNPTRIPLPQQPQHTPSRVTSVTPLFRPGTSSGNRLPFGRT</sequence>